<name>A0A2R8AA45_9RHOB</name>
<evidence type="ECO:0000256" key="1">
    <source>
        <dbReference type="SAM" id="SignalP"/>
    </source>
</evidence>
<dbReference type="AlphaFoldDB" id="A0A2R8AA45"/>
<keyword evidence="3" id="KW-1185">Reference proteome</keyword>
<organism evidence="2 3">
    <name type="scientific">Pontivivens insulae</name>
    <dbReference type="NCBI Taxonomy" id="1639689"/>
    <lineage>
        <taxon>Bacteria</taxon>
        <taxon>Pseudomonadati</taxon>
        <taxon>Pseudomonadota</taxon>
        <taxon>Alphaproteobacteria</taxon>
        <taxon>Rhodobacterales</taxon>
        <taxon>Paracoccaceae</taxon>
        <taxon>Pontivivens</taxon>
    </lineage>
</organism>
<feature type="signal peptide" evidence="1">
    <location>
        <begin position="1"/>
        <end position="18"/>
    </location>
</feature>
<feature type="chain" id="PRO_5015360430" description="DUF4019 domain-containing protein" evidence="1">
    <location>
        <begin position="19"/>
        <end position="154"/>
    </location>
</feature>
<proteinExistence type="predicted"/>
<protein>
    <recommendedName>
        <fullName evidence="4">DUF4019 domain-containing protein</fullName>
    </recommendedName>
</protein>
<dbReference type="RefSeq" id="WP_108781832.1">
    <property type="nucleotide sequence ID" value="NZ_OMKW01000002.1"/>
</dbReference>
<dbReference type="EMBL" id="OMKW01000002">
    <property type="protein sequence ID" value="SPF29106.1"/>
    <property type="molecule type" value="Genomic_DNA"/>
</dbReference>
<reference evidence="2 3" key="1">
    <citation type="submission" date="2018-03" db="EMBL/GenBank/DDBJ databases">
        <authorList>
            <person name="Keele B.F."/>
        </authorList>
    </citation>
    <scope>NUCLEOTIDE SEQUENCE [LARGE SCALE GENOMIC DNA]</scope>
    <source>
        <strain evidence="2 3">CeCT 8812</strain>
    </source>
</reference>
<dbReference type="Proteomes" id="UP000244932">
    <property type="component" value="Unassembled WGS sequence"/>
</dbReference>
<evidence type="ECO:0000313" key="2">
    <source>
        <dbReference type="EMBL" id="SPF29106.1"/>
    </source>
</evidence>
<keyword evidence="1" id="KW-0732">Signal</keyword>
<sequence length="154" mass="16768">MKQVLTLIAALAAGPVTAQGIERSVVGTCDREQIPWDGALEALTSFWQAESTFDLPGVDAMLDDELRAALIETGGVQRLLRLTPVRPENRYPVRATWYCNVPNRLDGGVVFDWISTGTADVTATGYVAILEGDPNWAVLRFDSTIVAEDTEADE</sequence>
<gene>
    <name evidence="2" type="ORF">POI8812_01412</name>
</gene>
<accession>A0A2R8AA45</accession>
<evidence type="ECO:0000313" key="3">
    <source>
        <dbReference type="Proteomes" id="UP000244932"/>
    </source>
</evidence>
<evidence type="ECO:0008006" key="4">
    <source>
        <dbReference type="Google" id="ProtNLM"/>
    </source>
</evidence>